<accession>A0A1N7GHB9</accession>
<sequence>MSDLYSQEHAAWEADREDPRDLVDEEARYFAEIRDERGSTSTTVLRRWLDDPAMTYLFNRLKAEAKARESGDQH</sequence>
<dbReference type="AlphaFoldDB" id="A0A1N7GHB9"/>
<evidence type="ECO:0000313" key="2">
    <source>
        <dbReference type="Proteomes" id="UP000186218"/>
    </source>
</evidence>
<protein>
    <submittedName>
        <fullName evidence="1">Uncharacterized protein</fullName>
    </submittedName>
</protein>
<name>A0A1N7GHB9_9NOCA</name>
<evidence type="ECO:0000313" key="1">
    <source>
        <dbReference type="EMBL" id="SIS11987.1"/>
    </source>
</evidence>
<reference evidence="1 2" key="1">
    <citation type="submission" date="2017-01" db="EMBL/GenBank/DDBJ databases">
        <authorList>
            <person name="Mah S.A."/>
            <person name="Swanson W.J."/>
            <person name="Moy G.W."/>
            <person name="Vacquier V.D."/>
        </authorList>
    </citation>
    <scope>NUCLEOTIDE SEQUENCE [LARGE SCALE GENOMIC DNA]</scope>
    <source>
        <strain evidence="1 2">CPCC 203464</strain>
    </source>
</reference>
<dbReference type="Proteomes" id="UP000186218">
    <property type="component" value="Unassembled WGS sequence"/>
</dbReference>
<gene>
    <name evidence="1" type="ORF">SAMN05445060_2791</name>
</gene>
<keyword evidence="2" id="KW-1185">Reference proteome</keyword>
<organism evidence="1 2">
    <name type="scientific">Williamsia sterculiae</name>
    <dbReference type="NCBI Taxonomy" id="1344003"/>
    <lineage>
        <taxon>Bacteria</taxon>
        <taxon>Bacillati</taxon>
        <taxon>Actinomycetota</taxon>
        <taxon>Actinomycetes</taxon>
        <taxon>Mycobacteriales</taxon>
        <taxon>Nocardiaceae</taxon>
        <taxon>Williamsia</taxon>
    </lineage>
</organism>
<dbReference type="STRING" id="1344003.SAMN05445060_2791"/>
<proteinExistence type="predicted"/>
<dbReference type="EMBL" id="FTNT01000008">
    <property type="protein sequence ID" value="SIS11987.1"/>
    <property type="molecule type" value="Genomic_DNA"/>
</dbReference>